<dbReference type="EMBL" id="JASNFN010000011">
    <property type="protein sequence ID" value="MDP5183127.1"/>
    <property type="molecule type" value="Genomic_DNA"/>
</dbReference>
<dbReference type="InterPro" id="IPR057666">
    <property type="entry name" value="DrpA_SLOG"/>
</dbReference>
<accession>A0ABT9IC36</accession>
<reference evidence="4" key="1">
    <citation type="submission" date="2023-05" db="EMBL/GenBank/DDBJ databases">
        <title>Draft genome of Pseudofrankia sp. BMG5.37.</title>
        <authorList>
            <person name="Gtari M."/>
            <person name="Ghodhbane F."/>
            <person name="Sbissi I."/>
        </authorList>
    </citation>
    <scope>NUCLEOTIDE SEQUENCE [LARGE SCALE GENOMIC DNA]</scope>
    <source>
        <strain evidence="4">BMG 814</strain>
    </source>
</reference>
<organism evidence="3 4">
    <name type="scientific">Blastococcus carthaginiensis</name>
    <dbReference type="NCBI Taxonomy" id="3050034"/>
    <lineage>
        <taxon>Bacteria</taxon>
        <taxon>Bacillati</taxon>
        <taxon>Actinomycetota</taxon>
        <taxon>Actinomycetes</taxon>
        <taxon>Geodermatophilales</taxon>
        <taxon>Geodermatophilaceae</taxon>
        <taxon>Blastococcus</taxon>
    </lineage>
</organism>
<dbReference type="Proteomes" id="UP001233673">
    <property type="component" value="Unassembled WGS sequence"/>
</dbReference>
<dbReference type="Gene3D" id="3.40.50.450">
    <property type="match status" value="1"/>
</dbReference>
<proteinExistence type="inferred from homology"/>
<name>A0ABT9IC36_9ACTN</name>
<evidence type="ECO:0000313" key="3">
    <source>
        <dbReference type="EMBL" id="MDP5183127.1"/>
    </source>
</evidence>
<keyword evidence="4" id="KW-1185">Reference proteome</keyword>
<dbReference type="SUPFAM" id="SSF102405">
    <property type="entry name" value="MCP/YpsA-like"/>
    <property type="match status" value="1"/>
</dbReference>
<dbReference type="Pfam" id="PF02481">
    <property type="entry name" value="DNA_processg_A"/>
    <property type="match status" value="1"/>
</dbReference>
<dbReference type="NCBIfam" id="TIGR00732">
    <property type="entry name" value="dprA"/>
    <property type="match status" value="1"/>
</dbReference>
<sequence>MTTLEEDLEDAAAAPRGAGAVHPGVRRARAWLSRAVEPGTVDLWRYVEEVGPVEAVRRLRAGSAPAGIRSLVGARVAEDATLPDLRRAEACGARLVVPEDGEWPAYQLHALTVAVADEPLVRRDQSKRTQALVPPMALWVRGPARLDELTERSVAVVGARASSAYGEHVAGELGHQLGERGWTVVSGGAFGIDGAAHRGALAAEAPTIAVLACGVDRSYPAGNGALFHRIAEDGLLVSEWPPGCAPLRHRFLVRNRLIAALTRGTVVVEAAARSGAQATAHRAQKLGRPVMVVPGPVTSALSVGCHELLRDEHVGAVLVTTAAQVIEAVGRIGDDLAPPIERPGSPRDGLSDVAARVLDACPVRTGVSPERLARSAGCDVLDVLRVLPSLELAQLVEWTGTGWRLAPPPKPPGAAA</sequence>
<protein>
    <submittedName>
        <fullName evidence="3">DNA-processing protein DprA</fullName>
    </submittedName>
</protein>
<dbReference type="PANTHER" id="PTHR43022:SF1">
    <property type="entry name" value="PROTEIN SMF"/>
    <property type="match status" value="1"/>
</dbReference>
<evidence type="ECO:0000259" key="2">
    <source>
        <dbReference type="Pfam" id="PF02481"/>
    </source>
</evidence>
<gene>
    <name evidence="3" type="primary">dprA</name>
    <name evidence="3" type="ORF">QOZ88_10800</name>
</gene>
<feature type="domain" description="Smf/DprA SLOG" evidence="2">
    <location>
        <begin position="133"/>
        <end position="329"/>
    </location>
</feature>
<dbReference type="RefSeq" id="WP_305999779.1">
    <property type="nucleotide sequence ID" value="NZ_JASNFN010000011.1"/>
</dbReference>
<dbReference type="PANTHER" id="PTHR43022">
    <property type="entry name" value="PROTEIN SMF"/>
    <property type="match status" value="1"/>
</dbReference>
<dbReference type="InterPro" id="IPR003488">
    <property type="entry name" value="DprA"/>
</dbReference>
<comment type="similarity">
    <text evidence="1">Belongs to the DprA/Smf family.</text>
</comment>
<comment type="caution">
    <text evidence="3">The sequence shown here is derived from an EMBL/GenBank/DDBJ whole genome shotgun (WGS) entry which is preliminary data.</text>
</comment>
<evidence type="ECO:0000256" key="1">
    <source>
        <dbReference type="ARBA" id="ARBA00006525"/>
    </source>
</evidence>
<evidence type="ECO:0000313" key="4">
    <source>
        <dbReference type="Proteomes" id="UP001233673"/>
    </source>
</evidence>